<dbReference type="OrthoDB" id="5381305at2"/>
<dbReference type="EMBL" id="CP022203">
    <property type="protein sequence ID" value="ATB48708.1"/>
    <property type="molecule type" value="Genomic_DNA"/>
</dbReference>
<evidence type="ECO:0000313" key="2">
    <source>
        <dbReference type="Proteomes" id="UP000217343"/>
    </source>
</evidence>
<keyword evidence="2" id="KW-1185">Reference proteome</keyword>
<gene>
    <name evidence="1" type="ORF">MYMAC_004338</name>
</gene>
<organism evidence="1 2">
    <name type="scientific">Corallococcus macrosporus DSM 14697</name>
    <dbReference type="NCBI Taxonomy" id="1189310"/>
    <lineage>
        <taxon>Bacteria</taxon>
        <taxon>Pseudomonadati</taxon>
        <taxon>Myxococcota</taxon>
        <taxon>Myxococcia</taxon>
        <taxon>Myxococcales</taxon>
        <taxon>Cystobacterineae</taxon>
        <taxon>Myxococcaceae</taxon>
        <taxon>Corallococcus</taxon>
    </lineage>
</organism>
<reference evidence="1 2" key="1">
    <citation type="submission" date="2017-06" db="EMBL/GenBank/DDBJ databases">
        <title>Sequencing and comparative analysis of myxobacterial genomes.</title>
        <authorList>
            <person name="Rupp O."/>
            <person name="Goesmann A."/>
            <person name="Sogaard-Andersen L."/>
        </authorList>
    </citation>
    <scope>NUCLEOTIDE SEQUENCE [LARGE SCALE GENOMIC DNA]</scope>
    <source>
        <strain evidence="1 2">DSM 14697</strain>
    </source>
</reference>
<dbReference type="KEGG" id="mmas:MYMAC_004338"/>
<proteinExistence type="predicted"/>
<dbReference type="Proteomes" id="UP000217343">
    <property type="component" value="Chromosome"/>
</dbReference>
<dbReference type="PROSITE" id="PS51257">
    <property type="entry name" value="PROKAR_LIPOPROTEIN"/>
    <property type="match status" value="1"/>
</dbReference>
<evidence type="ECO:0000313" key="1">
    <source>
        <dbReference type="EMBL" id="ATB48708.1"/>
    </source>
</evidence>
<accession>A0A250JYD8</accession>
<protein>
    <recommendedName>
        <fullName evidence="3">Lipoprotein</fullName>
    </recommendedName>
</protein>
<name>A0A250JYD8_9BACT</name>
<sequence>MRSPLRFSAMILMSAVLGTGCNGEQQQDPMAGAEVVGGTVEVKQGVVGDLVLRCDEFQGGSYLEVVQTATGFEATYTYEDRNSESPDGMTRLVLGQYEQCRRSTVDARILNCFSVRPGNYLGKVILSTTRVQRTQMVLGSSTTVSYSDLSVAAINQEPGQTPRRDYDFPLSDCQ</sequence>
<dbReference type="RefSeq" id="WP_095959499.1">
    <property type="nucleotide sequence ID" value="NZ_CP022203.1"/>
</dbReference>
<evidence type="ECO:0008006" key="3">
    <source>
        <dbReference type="Google" id="ProtNLM"/>
    </source>
</evidence>
<dbReference type="AlphaFoldDB" id="A0A250JYD8"/>